<reference evidence="1" key="1">
    <citation type="journal article" date="2014" name="Front. Microbiol.">
        <title>High frequency of phylogenetically diverse reductive dehalogenase-homologous genes in deep subseafloor sedimentary metagenomes.</title>
        <authorList>
            <person name="Kawai M."/>
            <person name="Futagami T."/>
            <person name="Toyoda A."/>
            <person name="Takaki Y."/>
            <person name="Nishi S."/>
            <person name="Hori S."/>
            <person name="Arai W."/>
            <person name="Tsubouchi T."/>
            <person name="Morono Y."/>
            <person name="Uchiyama I."/>
            <person name="Ito T."/>
            <person name="Fujiyama A."/>
            <person name="Inagaki F."/>
            <person name="Takami H."/>
        </authorList>
    </citation>
    <scope>NUCLEOTIDE SEQUENCE</scope>
    <source>
        <strain evidence="1">Expedition CK06-06</strain>
    </source>
</reference>
<dbReference type="AlphaFoldDB" id="X1LN88"/>
<comment type="caution">
    <text evidence="1">The sequence shown here is derived from an EMBL/GenBank/DDBJ whole genome shotgun (WGS) entry which is preliminary data.</text>
</comment>
<accession>X1LN88</accession>
<proteinExistence type="predicted"/>
<dbReference type="EMBL" id="BARV01022505">
    <property type="protein sequence ID" value="GAI20837.1"/>
    <property type="molecule type" value="Genomic_DNA"/>
</dbReference>
<sequence length="143" mass="16587">ESDINFDIVRKLQRMGVDVDVSLTLSHFIKKTLKLDYFDKRAEKREAKQLLSEEMGGHGFESIYNTAFYGKRGFDGVIHLLPLSCMPESTAEYLINYVADKYGISLYRFPIDENNFEAGFNTRLETFVSMLMRKKKNEALPRN</sequence>
<dbReference type="Gene3D" id="3.40.50.11900">
    <property type="match status" value="1"/>
</dbReference>
<protein>
    <recommendedName>
        <fullName evidence="2">DUF2229 domain-containing protein</fullName>
    </recommendedName>
</protein>
<organism evidence="1">
    <name type="scientific">marine sediment metagenome</name>
    <dbReference type="NCBI Taxonomy" id="412755"/>
    <lineage>
        <taxon>unclassified sequences</taxon>
        <taxon>metagenomes</taxon>
        <taxon>ecological metagenomes</taxon>
    </lineage>
</organism>
<name>X1LN88_9ZZZZ</name>
<gene>
    <name evidence="1" type="ORF">S06H3_37094</name>
</gene>
<evidence type="ECO:0000313" key="1">
    <source>
        <dbReference type="EMBL" id="GAI20837.1"/>
    </source>
</evidence>
<feature type="non-terminal residue" evidence="1">
    <location>
        <position position="1"/>
    </location>
</feature>
<evidence type="ECO:0008006" key="2">
    <source>
        <dbReference type="Google" id="ProtNLM"/>
    </source>
</evidence>